<name>A0AAN8XMF3_HALRR</name>
<dbReference type="SUPFAM" id="SSF57424">
    <property type="entry name" value="LDL receptor-like module"/>
    <property type="match status" value="1"/>
</dbReference>
<comment type="caution">
    <text evidence="4">The sequence shown here is derived from an EMBL/GenBank/DDBJ whole genome shotgun (WGS) entry which is preliminary data.</text>
</comment>
<gene>
    <name evidence="4" type="ORF">SK128_028024</name>
</gene>
<dbReference type="InterPro" id="IPR036055">
    <property type="entry name" value="LDL_receptor-like_sf"/>
</dbReference>
<evidence type="ECO:0000256" key="2">
    <source>
        <dbReference type="PROSITE-ProRule" id="PRU00124"/>
    </source>
</evidence>
<keyword evidence="1 2" id="KW-1015">Disulfide bond</keyword>
<feature type="non-terminal residue" evidence="4">
    <location>
        <position position="538"/>
    </location>
</feature>
<dbReference type="InterPro" id="IPR036734">
    <property type="entry name" value="Neur_chan_lig-bd_sf"/>
</dbReference>
<dbReference type="GO" id="GO:0016020">
    <property type="term" value="C:membrane"/>
    <property type="evidence" value="ECO:0007669"/>
    <property type="project" value="InterPro"/>
</dbReference>
<dbReference type="SUPFAM" id="SSF63712">
    <property type="entry name" value="Nicotinic receptor ligand binding domain-like"/>
    <property type="match status" value="1"/>
</dbReference>
<dbReference type="AlphaFoldDB" id="A0AAN8XMF3"/>
<comment type="caution">
    <text evidence="2">Lacks conserved residue(s) required for the propagation of feature annotation.</text>
</comment>
<feature type="disulfide bond" evidence="2">
    <location>
        <begin position="382"/>
        <end position="394"/>
    </location>
</feature>
<feature type="disulfide bond" evidence="2">
    <location>
        <begin position="389"/>
        <end position="407"/>
    </location>
</feature>
<dbReference type="Pfam" id="PF02931">
    <property type="entry name" value="Neur_chan_LBD"/>
    <property type="match status" value="1"/>
</dbReference>
<dbReference type="InterPro" id="IPR002172">
    <property type="entry name" value="LDrepeatLR_classA_rpt"/>
</dbReference>
<dbReference type="InterPro" id="IPR013320">
    <property type="entry name" value="ConA-like_dom_sf"/>
</dbReference>
<dbReference type="Pfam" id="PF00057">
    <property type="entry name" value="Ldl_recept_a"/>
    <property type="match status" value="1"/>
</dbReference>
<dbReference type="Proteomes" id="UP001381693">
    <property type="component" value="Unassembled WGS sequence"/>
</dbReference>
<keyword evidence="5" id="KW-1185">Reference proteome</keyword>
<protein>
    <recommendedName>
        <fullName evidence="3">Neurotransmitter-gated ion-channel ligand-binding domain-containing protein</fullName>
    </recommendedName>
</protein>
<organism evidence="4 5">
    <name type="scientific">Halocaridina rubra</name>
    <name type="common">Hawaiian red shrimp</name>
    <dbReference type="NCBI Taxonomy" id="373956"/>
    <lineage>
        <taxon>Eukaryota</taxon>
        <taxon>Metazoa</taxon>
        <taxon>Ecdysozoa</taxon>
        <taxon>Arthropoda</taxon>
        <taxon>Crustacea</taxon>
        <taxon>Multicrustacea</taxon>
        <taxon>Malacostraca</taxon>
        <taxon>Eumalacostraca</taxon>
        <taxon>Eucarida</taxon>
        <taxon>Decapoda</taxon>
        <taxon>Pleocyemata</taxon>
        <taxon>Caridea</taxon>
        <taxon>Atyoidea</taxon>
        <taxon>Atyidae</taxon>
        <taxon>Halocaridina</taxon>
    </lineage>
</organism>
<proteinExistence type="predicted"/>
<dbReference type="SUPFAM" id="SSF49899">
    <property type="entry name" value="Concanavalin A-like lectins/glucanases"/>
    <property type="match status" value="1"/>
</dbReference>
<dbReference type="GO" id="GO:0005230">
    <property type="term" value="F:extracellular ligand-gated monoatomic ion channel activity"/>
    <property type="evidence" value="ECO:0007669"/>
    <property type="project" value="InterPro"/>
</dbReference>
<dbReference type="CDD" id="cd00112">
    <property type="entry name" value="LDLa"/>
    <property type="match status" value="1"/>
</dbReference>
<feature type="domain" description="Neurotransmitter-gated ion-channel ligand-binding" evidence="3">
    <location>
        <begin position="438"/>
        <end position="521"/>
    </location>
</feature>
<reference evidence="4 5" key="1">
    <citation type="submission" date="2023-11" db="EMBL/GenBank/DDBJ databases">
        <title>Halocaridina rubra genome assembly.</title>
        <authorList>
            <person name="Smith C."/>
        </authorList>
    </citation>
    <scope>NUCLEOTIDE SEQUENCE [LARGE SCALE GENOMIC DNA]</scope>
    <source>
        <strain evidence="4">EP-1</strain>
        <tissue evidence="4">Whole</tissue>
    </source>
</reference>
<dbReference type="InterPro" id="IPR006202">
    <property type="entry name" value="Neur_chan_lig-bd"/>
</dbReference>
<evidence type="ECO:0000259" key="3">
    <source>
        <dbReference type="Pfam" id="PF02931"/>
    </source>
</evidence>
<evidence type="ECO:0000313" key="5">
    <source>
        <dbReference type="Proteomes" id="UP001381693"/>
    </source>
</evidence>
<dbReference type="PROSITE" id="PS01209">
    <property type="entry name" value="LDLRA_1"/>
    <property type="match status" value="1"/>
</dbReference>
<dbReference type="Gene3D" id="2.70.170.10">
    <property type="entry name" value="Neurotransmitter-gated ion-channel ligand-binding domain"/>
    <property type="match status" value="1"/>
</dbReference>
<dbReference type="InterPro" id="IPR023415">
    <property type="entry name" value="LDLR_class-A_CS"/>
</dbReference>
<dbReference type="EMBL" id="JAXCGZ010000935">
    <property type="protein sequence ID" value="KAK7085451.1"/>
    <property type="molecule type" value="Genomic_DNA"/>
</dbReference>
<dbReference type="PROSITE" id="PS50068">
    <property type="entry name" value="LDLRA_2"/>
    <property type="match status" value="1"/>
</dbReference>
<evidence type="ECO:0000256" key="1">
    <source>
        <dbReference type="ARBA" id="ARBA00023157"/>
    </source>
</evidence>
<accession>A0AAN8XMF3</accession>
<dbReference type="Pfam" id="PF13385">
    <property type="entry name" value="Laminin_G_3"/>
    <property type="match status" value="1"/>
</dbReference>
<dbReference type="Gene3D" id="2.60.120.200">
    <property type="match status" value="1"/>
</dbReference>
<dbReference type="SMART" id="SM00192">
    <property type="entry name" value="LDLa"/>
    <property type="match status" value="1"/>
</dbReference>
<dbReference type="Gene3D" id="4.10.400.10">
    <property type="entry name" value="Low-density Lipoprotein Receptor"/>
    <property type="match status" value="1"/>
</dbReference>
<evidence type="ECO:0000313" key="4">
    <source>
        <dbReference type="EMBL" id="KAK7085451.1"/>
    </source>
</evidence>
<sequence>MASFVRCGTTTEGKSEVQRILLANTIHVMFLDLSCDFRRHSYRTDPCRSTLVSGILESRLTVTVNNSCPISIVPEIFEAHHWYHVCISVSNSVLILYQDGKTWPKKLENITSCTQKLEMGNMLSVCLGRNNSGFTFTGMIADLQIFPRQLESTDIKNHSTCQAGLADFIKFSDLELKSAIMTQKERTHLCEEPPSEFVALFDEMASQMDSYKFCRRLGGRLINNKDDMSSVAKQISGNKDVTFNAIWAWTGELLDENRGLVLSVDRDGESHTMEYTVSACFNTIACLIPFGKVGYWKERETLIFQAFPYKGHFIYQMHMGGFISKDVCKCDGGAKEETCLTAKFEGEVKLFSILGTSRMPLGRRIWYETEGLEIKNITLSQCVDDEFTCNNGDCIDLDSKCDGQPHCSDESDEGVICRCLPQHIPLYWQNICPSPNPYVYVHVQLNGIYSVSLETNSYSVCLTITMSWTDPRLTFNNLSNQTFIVSPETVENLWMPTMLFLNAMYEDNLRIQSNTGILVSYGVKAKHSGINTIKEGIE</sequence>